<proteinExistence type="predicted"/>
<accession>A0A1I5PAQ7</accession>
<reference evidence="2 3" key="1">
    <citation type="submission" date="2016-10" db="EMBL/GenBank/DDBJ databases">
        <authorList>
            <person name="de Groot N.N."/>
        </authorList>
    </citation>
    <scope>NUCLEOTIDE SEQUENCE [LARGE SCALE GENOMIC DNA]</scope>
    <source>
        <strain evidence="3">E92,LMG 26720,CCM 7988</strain>
    </source>
</reference>
<dbReference type="Proteomes" id="UP000199306">
    <property type="component" value="Unassembled WGS sequence"/>
</dbReference>
<gene>
    <name evidence="2" type="ORF">SAMN04515674_102373</name>
</gene>
<dbReference type="OrthoDB" id="1366306at2"/>
<organism evidence="2 3">
    <name type="scientific">Pseudarcicella hirudinis</name>
    <dbReference type="NCBI Taxonomy" id="1079859"/>
    <lineage>
        <taxon>Bacteria</taxon>
        <taxon>Pseudomonadati</taxon>
        <taxon>Bacteroidota</taxon>
        <taxon>Cytophagia</taxon>
        <taxon>Cytophagales</taxon>
        <taxon>Flectobacillaceae</taxon>
        <taxon>Pseudarcicella</taxon>
    </lineage>
</organism>
<dbReference type="Gene3D" id="2.40.128.480">
    <property type="entry name" value="Rhodococcus equi virulence-associated protein"/>
    <property type="match status" value="1"/>
</dbReference>
<evidence type="ECO:0000313" key="3">
    <source>
        <dbReference type="Proteomes" id="UP000199306"/>
    </source>
</evidence>
<dbReference type="InterPro" id="IPR008810">
    <property type="entry name" value="R_equi_Vir"/>
</dbReference>
<evidence type="ECO:0000256" key="1">
    <source>
        <dbReference type="SAM" id="Phobius"/>
    </source>
</evidence>
<sequence>MDTAQNTLNLVEDFRTELSGRFPESTISNTVSFIESASGSYPAVLASELGKMTCTIVDGKTFTSGSFTSGILPTHGLVYTNNLDLLYADTVSFLFVATPVYIALYFYDSSSQLLGYFTGAAISLTSGSGGGEGSWS</sequence>
<dbReference type="RefSeq" id="WP_092013087.1">
    <property type="nucleotide sequence ID" value="NZ_FOXH01000002.1"/>
</dbReference>
<keyword evidence="1" id="KW-1133">Transmembrane helix</keyword>
<dbReference type="EMBL" id="FOXH01000002">
    <property type="protein sequence ID" value="SFP31125.1"/>
    <property type="molecule type" value="Genomic_DNA"/>
</dbReference>
<keyword evidence="3" id="KW-1185">Reference proteome</keyword>
<keyword evidence="1" id="KW-0812">Transmembrane</keyword>
<feature type="transmembrane region" description="Helical" evidence="1">
    <location>
        <begin position="85"/>
        <end position="107"/>
    </location>
</feature>
<keyword evidence="1" id="KW-0472">Membrane</keyword>
<protein>
    <submittedName>
        <fullName evidence="2">Virulence-associated protein</fullName>
    </submittedName>
</protein>
<dbReference type="AlphaFoldDB" id="A0A1I5PAQ7"/>
<evidence type="ECO:0000313" key="2">
    <source>
        <dbReference type="EMBL" id="SFP31125.1"/>
    </source>
</evidence>
<dbReference type="Pfam" id="PF05526">
    <property type="entry name" value="R_equi_Vir"/>
    <property type="match status" value="1"/>
</dbReference>
<name>A0A1I5PAQ7_9BACT</name>
<dbReference type="InterPro" id="IPR038625">
    <property type="entry name" value="R_equi_Vir_sf"/>
</dbReference>